<feature type="compositionally biased region" description="Basic residues" evidence="1">
    <location>
        <begin position="40"/>
        <end position="49"/>
    </location>
</feature>
<name>A0A9D4CQY3_DREPO</name>
<reference evidence="2" key="2">
    <citation type="submission" date="2020-11" db="EMBL/GenBank/DDBJ databases">
        <authorList>
            <person name="McCartney M.A."/>
            <person name="Auch B."/>
            <person name="Kono T."/>
            <person name="Mallez S."/>
            <person name="Becker A."/>
            <person name="Gohl D.M."/>
            <person name="Silverstein K.A.T."/>
            <person name="Koren S."/>
            <person name="Bechman K.B."/>
            <person name="Herman A."/>
            <person name="Abrahante J.E."/>
            <person name="Garbe J."/>
        </authorList>
    </citation>
    <scope>NUCLEOTIDE SEQUENCE</scope>
    <source>
        <strain evidence="2">Duluth1</strain>
        <tissue evidence="2">Whole animal</tissue>
    </source>
</reference>
<feature type="compositionally biased region" description="Basic residues" evidence="1">
    <location>
        <begin position="99"/>
        <end position="115"/>
    </location>
</feature>
<gene>
    <name evidence="2" type="ORF">DPMN_055052</name>
</gene>
<proteinExistence type="predicted"/>
<evidence type="ECO:0000313" key="2">
    <source>
        <dbReference type="EMBL" id="KAH3729089.1"/>
    </source>
</evidence>
<dbReference type="EMBL" id="JAIWYP010000012">
    <property type="protein sequence ID" value="KAH3729089.1"/>
    <property type="molecule type" value="Genomic_DNA"/>
</dbReference>
<organism evidence="2 3">
    <name type="scientific">Dreissena polymorpha</name>
    <name type="common">Zebra mussel</name>
    <name type="synonym">Mytilus polymorpha</name>
    <dbReference type="NCBI Taxonomy" id="45954"/>
    <lineage>
        <taxon>Eukaryota</taxon>
        <taxon>Metazoa</taxon>
        <taxon>Spiralia</taxon>
        <taxon>Lophotrochozoa</taxon>
        <taxon>Mollusca</taxon>
        <taxon>Bivalvia</taxon>
        <taxon>Autobranchia</taxon>
        <taxon>Heteroconchia</taxon>
        <taxon>Euheterodonta</taxon>
        <taxon>Imparidentia</taxon>
        <taxon>Neoheterodontei</taxon>
        <taxon>Myida</taxon>
        <taxon>Dreissenoidea</taxon>
        <taxon>Dreissenidae</taxon>
        <taxon>Dreissena</taxon>
    </lineage>
</organism>
<reference evidence="2" key="1">
    <citation type="journal article" date="2019" name="bioRxiv">
        <title>The Genome of the Zebra Mussel, Dreissena polymorpha: A Resource for Invasive Species Research.</title>
        <authorList>
            <person name="McCartney M.A."/>
            <person name="Auch B."/>
            <person name="Kono T."/>
            <person name="Mallez S."/>
            <person name="Zhang Y."/>
            <person name="Obille A."/>
            <person name="Becker A."/>
            <person name="Abrahante J.E."/>
            <person name="Garbe J."/>
            <person name="Badalamenti J.P."/>
            <person name="Herman A."/>
            <person name="Mangelson H."/>
            <person name="Liachko I."/>
            <person name="Sullivan S."/>
            <person name="Sone E.D."/>
            <person name="Koren S."/>
            <person name="Silverstein K.A.T."/>
            <person name="Beckman K.B."/>
            <person name="Gohl D.M."/>
        </authorList>
    </citation>
    <scope>NUCLEOTIDE SEQUENCE</scope>
    <source>
        <strain evidence="2">Duluth1</strain>
        <tissue evidence="2">Whole animal</tissue>
    </source>
</reference>
<sequence length="153" mass="17822">MSEPAKTEGEMRRSKRVRQPSKRMLLYFQDTDSDSSLQKGKGKRPARKIQKVDTLATTTKGTLEHHSTSDDEPVLAFVPSSSDESEGEPLSEREDDLRTKRKGRKRGSKKVKGRCYGHEEQERILEYRKEQERKSKEIIESLTVTERKEFRYC</sequence>
<dbReference type="AlphaFoldDB" id="A0A9D4CQY3"/>
<evidence type="ECO:0000313" key="3">
    <source>
        <dbReference type="Proteomes" id="UP000828390"/>
    </source>
</evidence>
<evidence type="ECO:0000256" key="1">
    <source>
        <dbReference type="SAM" id="MobiDB-lite"/>
    </source>
</evidence>
<protein>
    <submittedName>
        <fullName evidence="2">Uncharacterized protein</fullName>
    </submittedName>
</protein>
<accession>A0A9D4CQY3</accession>
<feature type="compositionally biased region" description="Basic and acidic residues" evidence="1">
    <location>
        <begin position="1"/>
        <end position="12"/>
    </location>
</feature>
<feature type="region of interest" description="Disordered" evidence="1">
    <location>
        <begin position="1"/>
        <end position="117"/>
    </location>
</feature>
<dbReference type="Proteomes" id="UP000828390">
    <property type="component" value="Unassembled WGS sequence"/>
</dbReference>
<keyword evidence="3" id="KW-1185">Reference proteome</keyword>
<comment type="caution">
    <text evidence="2">The sequence shown here is derived from an EMBL/GenBank/DDBJ whole genome shotgun (WGS) entry which is preliminary data.</text>
</comment>